<feature type="binding site" evidence="20">
    <location>
        <position position="455"/>
    </location>
    <ligand>
        <name>Mg(2+)</name>
        <dbReference type="ChEBI" id="CHEBI:18420"/>
    </ligand>
</feature>
<evidence type="ECO:0000256" key="15">
    <source>
        <dbReference type="ARBA" id="ARBA00022842"/>
    </source>
</evidence>
<dbReference type="GO" id="GO:0008965">
    <property type="term" value="F:phosphoenolpyruvate-protein phosphotransferase activity"/>
    <property type="evidence" value="ECO:0007669"/>
    <property type="project" value="UniProtKB-EC"/>
</dbReference>
<keyword evidence="9 17" id="KW-0963">Cytoplasm</keyword>
<evidence type="ECO:0000256" key="21">
    <source>
        <dbReference type="SAM" id="Coils"/>
    </source>
</evidence>
<keyword evidence="21" id="KW-0175">Coiled coil</keyword>
<comment type="caution">
    <text evidence="25">The sequence shown here is derived from an EMBL/GenBank/DDBJ whole genome shotgun (WGS) entry which is preliminary data.</text>
</comment>
<dbReference type="SUPFAM" id="SSF51621">
    <property type="entry name" value="Phosphoenolpyruvate/pyruvate domain"/>
    <property type="match status" value="1"/>
</dbReference>
<evidence type="ECO:0000256" key="12">
    <source>
        <dbReference type="ARBA" id="ARBA00022683"/>
    </source>
</evidence>
<sequence length="571" mass="62419">MTVSEVLKGIGIVAGTAIGKIKVLSEDLSRHLHHYSVEAPVREVEKFLVALNQATEQVEKIIENANKHGEDKQAGIMEAHLAMLGDPMLKEAVLQKIKDSMSAPQAVLEVTQEYAAEFAAIDDQYLLERSADVLDIGRRIAKILLDVRGVELGSEPIILFARDIEPSVLTDISSEVVTGLILEHGSTTSHAVIIAKAKGIITVVGVPGSLKLLDGIQVALDGTSGEVVLSPDKAELGLYLARIREERERYVRDLANASLPAVTVDGKRVQLAVNISTPQDMEQALMFGCDGVGLYRTEFLFMGRNNFPTEEEQFQAYREVAEKCGENLCVIRTLDIGGDKPLSYLDIDQESNPFLGWRAIRISLERTDLFVTQLKAILRAGVYGNVALMLPMVISSGEIRRAKECLGQAMSELEHEDKDFARSVPLGIMVETPAAAVIAPHLAKECDFFSIGTNDLVQYTLAVDRGNQKVRKLYNYFHPAVLRLIDGVISAAHDQGIWAGMCGEMAGDPLAAILLVGMGIDELSMNATAMPKVRELIRGIDVLLAKDLLQQVLSLDDGVEIREYLVKALKN</sequence>
<dbReference type="InterPro" id="IPR036618">
    <property type="entry name" value="PtsI_HPr-bd_sf"/>
</dbReference>
<evidence type="ECO:0000256" key="10">
    <source>
        <dbReference type="ARBA" id="ARBA00022597"/>
    </source>
</evidence>
<evidence type="ECO:0000256" key="17">
    <source>
        <dbReference type="PIRNR" id="PIRNR000732"/>
    </source>
</evidence>
<feature type="domain" description="PEP-utilising enzyme C-terminal" evidence="23">
    <location>
        <begin position="258"/>
        <end position="541"/>
    </location>
</feature>
<dbReference type="EMBL" id="MLBF01000001">
    <property type="protein sequence ID" value="OLN33883.1"/>
    <property type="molecule type" value="Genomic_DNA"/>
</dbReference>
<dbReference type="Pfam" id="PF00391">
    <property type="entry name" value="PEP-utilizers"/>
    <property type="match status" value="1"/>
</dbReference>
<evidence type="ECO:0000256" key="2">
    <source>
        <dbReference type="ARBA" id="ARBA00001946"/>
    </source>
</evidence>
<evidence type="ECO:0000259" key="22">
    <source>
        <dbReference type="Pfam" id="PF00391"/>
    </source>
</evidence>
<dbReference type="GO" id="GO:0009401">
    <property type="term" value="P:phosphoenolpyruvate-dependent sugar phosphotransferase system"/>
    <property type="evidence" value="ECO:0007669"/>
    <property type="project" value="UniProtKB-KW"/>
</dbReference>
<dbReference type="Proteomes" id="UP000186102">
    <property type="component" value="Unassembled WGS sequence"/>
</dbReference>
<dbReference type="Gene3D" id="3.50.30.10">
    <property type="entry name" value="Phosphohistidine domain"/>
    <property type="match status" value="1"/>
</dbReference>
<dbReference type="STRING" id="1888891.DSOL_0061"/>
<keyword evidence="15 17" id="KW-0460">Magnesium</keyword>
<dbReference type="Gene3D" id="1.10.274.10">
    <property type="entry name" value="PtsI, HPr-binding domain"/>
    <property type="match status" value="1"/>
</dbReference>
<keyword evidence="14 17" id="KW-0418">Kinase</keyword>
<evidence type="ECO:0000259" key="23">
    <source>
        <dbReference type="Pfam" id="PF02896"/>
    </source>
</evidence>
<evidence type="ECO:0000313" key="25">
    <source>
        <dbReference type="EMBL" id="OLN33883.1"/>
    </source>
</evidence>
<dbReference type="PANTHER" id="PTHR46244:SF3">
    <property type="entry name" value="PHOSPHOENOLPYRUVATE-PROTEIN PHOSPHOTRANSFERASE"/>
    <property type="match status" value="1"/>
</dbReference>
<feature type="binding site" evidence="19">
    <location>
        <begin position="454"/>
        <end position="455"/>
    </location>
    <ligand>
        <name>phosphoenolpyruvate</name>
        <dbReference type="ChEBI" id="CHEBI:58702"/>
    </ligand>
</feature>
<dbReference type="InterPro" id="IPR036637">
    <property type="entry name" value="Phosphohistidine_dom_sf"/>
</dbReference>
<evidence type="ECO:0000256" key="16">
    <source>
        <dbReference type="ARBA" id="ARBA00033235"/>
    </source>
</evidence>
<protein>
    <recommendedName>
        <fullName evidence="7 17">Phosphoenolpyruvate-protein phosphotransferase</fullName>
        <ecNumber evidence="6 17">2.7.3.9</ecNumber>
    </recommendedName>
    <alternativeName>
        <fullName evidence="16 17">Phosphotransferase system, enzyme I</fullName>
    </alternativeName>
</protein>
<feature type="active site" description="Tele-phosphohistidine intermediate" evidence="18">
    <location>
        <position position="190"/>
    </location>
</feature>
<dbReference type="NCBIfam" id="TIGR01417">
    <property type="entry name" value="PTS_I_fam"/>
    <property type="match status" value="1"/>
</dbReference>
<dbReference type="PRINTS" id="PR01736">
    <property type="entry name" value="PHPHTRNFRASE"/>
</dbReference>
<dbReference type="PIRSF" id="PIRSF000732">
    <property type="entry name" value="PTS_enzyme_I"/>
    <property type="match status" value="1"/>
</dbReference>
<evidence type="ECO:0000256" key="13">
    <source>
        <dbReference type="ARBA" id="ARBA00022723"/>
    </source>
</evidence>
<dbReference type="SUPFAM" id="SSF52009">
    <property type="entry name" value="Phosphohistidine domain"/>
    <property type="match status" value="1"/>
</dbReference>
<feature type="binding site" evidence="20">
    <location>
        <position position="431"/>
    </location>
    <ligand>
        <name>Mg(2+)</name>
        <dbReference type="ChEBI" id="CHEBI:18420"/>
    </ligand>
</feature>
<dbReference type="InterPro" id="IPR000121">
    <property type="entry name" value="PEP_util_C"/>
</dbReference>
<dbReference type="InterPro" id="IPR015813">
    <property type="entry name" value="Pyrv/PenolPyrv_kinase-like_dom"/>
</dbReference>
<dbReference type="PANTHER" id="PTHR46244">
    <property type="entry name" value="PHOSPHOENOLPYRUVATE-PROTEIN PHOSPHOTRANSFERASE"/>
    <property type="match status" value="1"/>
</dbReference>
<keyword evidence="11 17" id="KW-0808">Transferase</keyword>
<evidence type="ECO:0000256" key="20">
    <source>
        <dbReference type="PIRSR" id="PIRSR000732-3"/>
    </source>
</evidence>
<gene>
    <name evidence="25" type="ORF">DSOL_0061</name>
</gene>
<comment type="catalytic activity">
    <reaction evidence="1 17">
        <text>L-histidyl-[protein] + phosphoenolpyruvate = N(pros)-phospho-L-histidyl-[protein] + pyruvate</text>
        <dbReference type="Rhea" id="RHEA:23880"/>
        <dbReference type="Rhea" id="RHEA-COMP:9745"/>
        <dbReference type="Rhea" id="RHEA-COMP:9746"/>
        <dbReference type="ChEBI" id="CHEBI:15361"/>
        <dbReference type="ChEBI" id="CHEBI:29979"/>
        <dbReference type="ChEBI" id="CHEBI:58702"/>
        <dbReference type="ChEBI" id="CHEBI:64837"/>
        <dbReference type="EC" id="2.7.3.9"/>
    </reaction>
</comment>
<evidence type="ECO:0000313" key="26">
    <source>
        <dbReference type="Proteomes" id="UP000186102"/>
    </source>
</evidence>
<feature type="active site" description="Proton donor" evidence="18">
    <location>
        <position position="502"/>
    </location>
</feature>
<keyword evidence="8 17" id="KW-0813">Transport</keyword>
<dbReference type="GO" id="GO:0005737">
    <property type="term" value="C:cytoplasm"/>
    <property type="evidence" value="ECO:0007669"/>
    <property type="project" value="UniProtKB-SubCell"/>
</dbReference>
<evidence type="ECO:0000256" key="14">
    <source>
        <dbReference type="ARBA" id="ARBA00022777"/>
    </source>
</evidence>
<dbReference type="Pfam" id="PF05524">
    <property type="entry name" value="PEP-utilisers_N"/>
    <property type="match status" value="1"/>
</dbReference>
<dbReference type="AlphaFoldDB" id="A0A1Q8R2I9"/>
<evidence type="ECO:0000256" key="6">
    <source>
        <dbReference type="ARBA" id="ARBA00012232"/>
    </source>
</evidence>
<feature type="binding site" evidence="19">
    <location>
        <position position="465"/>
    </location>
    <ligand>
        <name>phosphoenolpyruvate</name>
        <dbReference type="ChEBI" id="CHEBI:58702"/>
    </ligand>
</feature>
<evidence type="ECO:0000256" key="7">
    <source>
        <dbReference type="ARBA" id="ARBA00016544"/>
    </source>
</evidence>
<comment type="cofactor">
    <cofactor evidence="2 17 20">
        <name>Mg(2+)</name>
        <dbReference type="ChEBI" id="CHEBI:18420"/>
    </cofactor>
</comment>
<dbReference type="GO" id="GO:0046872">
    <property type="term" value="F:metal ion binding"/>
    <property type="evidence" value="ECO:0007669"/>
    <property type="project" value="UniProtKB-KW"/>
</dbReference>
<dbReference type="InterPro" id="IPR008279">
    <property type="entry name" value="PEP-util_enz_mobile_dom"/>
</dbReference>
<dbReference type="PROSITE" id="PS00742">
    <property type="entry name" value="PEP_ENZYMES_2"/>
    <property type="match status" value="1"/>
</dbReference>
<evidence type="ECO:0000256" key="4">
    <source>
        <dbReference type="ARBA" id="ARBA00004496"/>
    </source>
</evidence>
<feature type="coiled-coil region" evidence="21">
    <location>
        <begin position="44"/>
        <end position="71"/>
    </location>
</feature>
<keyword evidence="12 17" id="KW-0598">Phosphotransferase system</keyword>
<evidence type="ECO:0000256" key="11">
    <source>
        <dbReference type="ARBA" id="ARBA00022679"/>
    </source>
</evidence>
<evidence type="ECO:0000256" key="5">
    <source>
        <dbReference type="ARBA" id="ARBA00007837"/>
    </source>
</evidence>
<dbReference type="InterPro" id="IPR023151">
    <property type="entry name" value="PEP_util_CS"/>
</dbReference>
<evidence type="ECO:0000259" key="24">
    <source>
        <dbReference type="Pfam" id="PF05524"/>
    </source>
</evidence>
<feature type="binding site" evidence="19">
    <location>
        <position position="296"/>
    </location>
    <ligand>
        <name>phosphoenolpyruvate</name>
        <dbReference type="ChEBI" id="CHEBI:58702"/>
    </ligand>
</feature>
<name>A0A1Q8R2I9_9FIRM</name>
<evidence type="ECO:0000256" key="1">
    <source>
        <dbReference type="ARBA" id="ARBA00000683"/>
    </source>
</evidence>
<evidence type="ECO:0000256" key="18">
    <source>
        <dbReference type="PIRSR" id="PIRSR000732-1"/>
    </source>
</evidence>
<comment type="similarity">
    <text evidence="5 17">Belongs to the PEP-utilizing enzyme family.</text>
</comment>
<keyword evidence="13 17" id="KW-0479">Metal-binding</keyword>
<keyword evidence="26" id="KW-1185">Reference proteome</keyword>
<keyword evidence="25" id="KW-0670">Pyruvate</keyword>
<evidence type="ECO:0000256" key="19">
    <source>
        <dbReference type="PIRSR" id="PIRSR000732-2"/>
    </source>
</evidence>
<reference evidence="25 26" key="1">
    <citation type="submission" date="2016-09" db="EMBL/GenBank/DDBJ databases">
        <title>Complete genome of Desulfosporosinus sp. OL.</title>
        <authorList>
            <person name="Mardanov A."/>
            <person name="Beletsky A."/>
            <person name="Panova A."/>
            <person name="Karnachuk O."/>
            <person name="Ravin N."/>
        </authorList>
    </citation>
    <scope>NUCLEOTIDE SEQUENCE [LARGE SCALE GENOMIC DNA]</scope>
    <source>
        <strain evidence="25 26">OL</strain>
    </source>
</reference>
<dbReference type="SUPFAM" id="SSF47831">
    <property type="entry name" value="Enzyme I of the PEP:sugar phosphotransferase system HPr-binding (sub)domain"/>
    <property type="match status" value="1"/>
</dbReference>
<dbReference type="Gene3D" id="3.20.20.60">
    <property type="entry name" value="Phosphoenolpyruvate-binding domains"/>
    <property type="match status" value="1"/>
</dbReference>
<dbReference type="Pfam" id="PF02896">
    <property type="entry name" value="PEP-utilizers_C"/>
    <property type="match status" value="1"/>
</dbReference>
<keyword evidence="10 17" id="KW-0762">Sugar transport</keyword>
<proteinExistence type="inferred from homology"/>
<dbReference type="InterPro" id="IPR024692">
    <property type="entry name" value="PTS_EI"/>
</dbReference>
<feature type="binding site" evidence="19">
    <location>
        <position position="332"/>
    </location>
    <ligand>
        <name>phosphoenolpyruvate</name>
        <dbReference type="ChEBI" id="CHEBI:58702"/>
    </ligand>
</feature>
<evidence type="ECO:0000256" key="9">
    <source>
        <dbReference type="ARBA" id="ARBA00022490"/>
    </source>
</evidence>
<evidence type="ECO:0000256" key="8">
    <source>
        <dbReference type="ARBA" id="ARBA00022448"/>
    </source>
</evidence>
<dbReference type="InterPro" id="IPR040442">
    <property type="entry name" value="Pyrv_kinase-like_dom_sf"/>
</dbReference>
<dbReference type="EC" id="2.7.3.9" evidence="6 17"/>
<dbReference type="InterPro" id="IPR050499">
    <property type="entry name" value="PEP-utilizing_PTS_enzyme"/>
</dbReference>
<dbReference type="InterPro" id="IPR008731">
    <property type="entry name" value="PTS_EIN"/>
</dbReference>
<feature type="domain" description="PEP-utilising enzyme mobile" evidence="22">
    <location>
        <begin position="155"/>
        <end position="225"/>
    </location>
</feature>
<comment type="subcellular location">
    <subcellularLocation>
        <location evidence="4 17">Cytoplasm</location>
    </subcellularLocation>
</comment>
<dbReference type="GO" id="GO:0016301">
    <property type="term" value="F:kinase activity"/>
    <property type="evidence" value="ECO:0007669"/>
    <property type="project" value="UniProtKB-KW"/>
</dbReference>
<dbReference type="InterPro" id="IPR006318">
    <property type="entry name" value="PTS_EI-like"/>
</dbReference>
<comment type="function">
    <text evidence="3 17">General (non sugar-specific) component of the phosphoenolpyruvate-dependent sugar phosphotransferase system (sugar PTS). This major carbohydrate active-transport system catalyzes the phosphorylation of incoming sugar substrates concomitantly with their translocation across the cell membrane. Enzyme I transfers the phosphoryl group from phosphoenolpyruvate (PEP) to the phosphoryl carrier protein (HPr).</text>
</comment>
<organism evidence="25 26">
    <name type="scientific">Desulfosporosinus metallidurans</name>
    <dbReference type="NCBI Taxonomy" id="1888891"/>
    <lineage>
        <taxon>Bacteria</taxon>
        <taxon>Bacillati</taxon>
        <taxon>Bacillota</taxon>
        <taxon>Clostridia</taxon>
        <taxon>Eubacteriales</taxon>
        <taxon>Desulfitobacteriaceae</taxon>
        <taxon>Desulfosporosinus</taxon>
    </lineage>
</organism>
<accession>A0A1Q8R2I9</accession>
<feature type="domain" description="Phosphotransferase system enzyme I N-terminal" evidence="24">
    <location>
        <begin position="8"/>
        <end position="129"/>
    </location>
</feature>
<evidence type="ECO:0000256" key="3">
    <source>
        <dbReference type="ARBA" id="ARBA00002728"/>
    </source>
</evidence>